<evidence type="ECO:0000256" key="7">
    <source>
        <dbReference type="ARBA" id="ARBA00023033"/>
    </source>
</evidence>
<keyword evidence="6" id="KW-0408">Iron</keyword>
<feature type="transmembrane region" description="Helical" evidence="8">
    <location>
        <begin position="36"/>
        <end position="55"/>
    </location>
</feature>
<dbReference type="Proteomes" id="UP000620124">
    <property type="component" value="Unassembled WGS sequence"/>
</dbReference>
<keyword evidence="7 9" id="KW-0503">Monooxygenase</keyword>
<reference evidence="9" key="1">
    <citation type="submission" date="2020-05" db="EMBL/GenBank/DDBJ databases">
        <title>Mycena genomes resolve the evolution of fungal bioluminescence.</title>
        <authorList>
            <person name="Tsai I.J."/>
        </authorList>
    </citation>
    <scope>NUCLEOTIDE SEQUENCE</scope>
    <source>
        <strain evidence="9">CCC161011</strain>
    </source>
</reference>
<keyword evidence="10" id="KW-1185">Reference proteome</keyword>
<evidence type="ECO:0000256" key="3">
    <source>
        <dbReference type="ARBA" id="ARBA00022617"/>
    </source>
</evidence>
<dbReference type="InterPro" id="IPR036396">
    <property type="entry name" value="Cyt_P450_sf"/>
</dbReference>
<organism evidence="9 10">
    <name type="scientific">Mycena venus</name>
    <dbReference type="NCBI Taxonomy" id="2733690"/>
    <lineage>
        <taxon>Eukaryota</taxon>
        <taxon>Fungi</taxon>
        <taxon>Dikarya</taxon>
        <taxon>Basidiomycota</taxon>
        <taxon>Agaricomycotina</taxon>
        <taxon>Agaricomycetes</taxon>
        <taxon>Agaricomycetidae</taxon>
        <taxon>Agaricales</taxon>
        <taxon>Marasmiineae</taxon>
        <taxon>Mycenaceae</taxon>
        <taxon>Mycena</taxon>
    </lineage>
</organism>
<feature type="transmembrane region" description="Helical" evidence="8">
    <location>
        <begin position="12"/>
        <end position="30"/>
    </location>
</feature>
<evidence type="ECO:0000313" key="10">
    <source>
        <dbReference type="Proteomes" id="UP000620124"/>
    </source>
</evidence>
<name>A0A8H7D8C3_9AGAR</name>
<dbReference type="InterPro" id="IPR047146">
    <property type="entry name" value="Cyt_P450_E_CYP52_fungi"/>
</dbReference>
<dbReference type="Gene3D" id="1.10.630.10">
    <property type="entry name" value="Cytochrome P450"/>
    <property type="match status" value="1"/>
</dbReference>
<comment type="similarity">
    <text evidence="2">Belongs to the cytochrome P450 family.</text>
</comment>
<evidence type="ECO:0000256" key="1">
    <source>
        <dbReference type="ARBA" id="ARBA00001971"/>
    </source>
</evidence>
<evidence type="ECO:0000256" key="6">
    <source>
        <dbReference type="ARBA" id="ARBA00023004"/>
    </source>
</evidence>
<dbReference type="GO" id="GO:0004497">
    <property type="term" value="F:monooxygenase activity"/>
    <property type="evidence" value="ECO:0007669"/>
    <property type="project" value="UniProtKB-KW"/>
</dbReference>
<dbReference type="GO" id="GO:0020037">
    <property type="term" value="F:heme binding"/>
    <property type="evidence" value="ECO:0007669"/>
    <property type="project" value="InterPro"/>
</dbReference>
<gene>
    <name evidence="9" type="ORF">MVEN_00599400</name>
</gene>
<dbReference type="PANTHER" id="PTHR24287:SF1">
    <property type="entry name" value="P450, PUTATIVE (EUROFUNG)-RELATED"/>
    <property type="match status" value="1"/>
</dbReference>
<accession>A0A8H7D8C3</accession>
<proteinExistence type="inferred from homology"/>
<dbReference type="AlphaFoldDB" id="A0A8H7D8C3"/>
<dbReference type="GO" id="GO:0005506">
    <property type="term" value="F:iron ion binding"/>
    <property type="evidence" value="ECO:0007669"/>
    <property type="project" value="InterPro"/>
</dbReference>
<dbReference type="OrthoDB" id="1470350at2759"/>
<keyword evidence="8" id="KW-0812">Transmembrane</keyword>
<dbReference type="Pfam" id="PF00067">
    <property type="entry name" value="p450"/>
    <property type="match status" value="1"/>
</dbReference>
<evidence type="ECO:0000256" key="2">
    <source>
        <dbReference type="ARBA" id="ARBA00010617"/>
    </source>
</evidence>
<evidence type="ECO:0000256" key="5">
    <source>
        <dbReference type="ARBA" id="ARBA00023002"/>
    </source>
</evidence>
<dbReference type="SUPFAM" id="SSF48264">
    <property type="entry name" value="Cytochrome P450"/>
    <property type="match status" value="1"/>
</dbReference>
<protein>
    <submittedName>
        <fullName evidence="9">Cytochrome P450 monooxygenase pc-3</fullName>
    </submittedName>
</protein>
<evidence type="ECO:0000313" key="9">
    <source>
        <dbReference type="EMBL" id="KAF7362516.1"/>
    </source>
</evidence>
<keyword evidence="8" id="KW-0472">Membrane</keyword>
<dbReference type="GO" id="GO:0016705">
    <property type="term" value="F:oxidoreductase activity, acting on paired donors, with incorporation or reduction of molecular oxygen"/>
    <property type="evidence" value="ECO:0007669"/>
    <property type="project" value="InterPro"/>
</dbReference>
<dbReference type="InterPro" id="IPR001128">
    <property type="entry name" value="Cyt_P450"/>
</dbReference>
<dbReference type="PANTHER" id="PTHR24287">
    <property type="entry name" value="P450, PUTATIVE (EUROFUNG)-RELATED"/>
    <property type="match status" value="1"/>
</dbReference>
<sequence length="578" mass="65824">MFSLGVRYLLRLLPVVLLLPISTALFLYAIRLELYSVVHVLLSLLSLPIGVFFLVQWNDYKDQRQANKFNAVLPPRVEDSSLGGINTMLSMVDNFQRGYLGDNLAEWARKHGPVFNIRIMFENRMFTTEPDHIRSILATNFAGFEKGSHFRFQFDSLLGKGVFNADGDLWKFHRGISRPFFTKDRISDFQGYARHSDRALSLLAQRLQEGFPVDFQDLASRYTLDWTTEFLFGADAESLSSTLPYPGTSGLKASQCHSVSSPADLFARSFVDAQSQTSLRTRYGPAWPLLELGGDKVKRHMSVVYNFVVPIIQKAIDRNRDQDSKKAEWEQSTLLDYLVQQTDDMTILRDETLNMLIAGRDTTTCLLTSTIYALAENPSVLLRLRTEIIDALGTTGIPTIQDLRALKYLHAVLNEALRLWPPVPINIRKSKETALWSPIVEGGKPFCVPARTKCSYSVLLMHRRTDLWGPDAEKYDPDRFLDERYERYLAPNPLHLSPLQYRPSNLHGTTGLVAYDEASFFLVKLLQMFSEISLAPEAQPVDSVPPWKNREKVWFTSHVSMYFKGGVWVKMAKSDLDV</sequence>
<comment type="cofactor">
    <cofactor evidence="1">
        <name>heme</name>
        <dbReference type="ChEBI" id="CHEBI:30413"/>
    </cofactor>
</comment>
<keyword evidence="4" id="KW-0479">Metal-binding</keyword>
<keyword evidence="5" id="KW-0560">Oxidoreductase</keyword>
<comment type="caution">
    <text evidence="9">The sequence shown here is derived from an EMBL/GenBank/DDBJ whole genome shotgun (WGS) entry which is preliminary data.</text>
</comment>
<keyword evidence="3" id="KW-0349">Heme</keyword>
<dbReference type="EMBL" id="JACAZI010000004">
    <property type="protein sequence ID" value="KAF7362516.1"/>
    <property type="molecule type" value="Genomic_DNA"/>
</dbReference>
<keyword evidence="8" id="KW-1133">Transmembrane helix</keyword>
<evidence type="ECO:0000256" key="4">
    <source>
        <dbReference type="ARBA" id="ARBA00022723"/>
    </source>
</evidence>
<evidence type="ECO:0000256" key="8">
    <source>
        <dbReference type="SAM" id="Phobius"/>
    </source>
</evidence>